<feature type="compositionally biased region" description="Polar residues" evidence="1">
    <location>
        <begin position="45"/>
        <end position="54"/>
    </location>
</feature>
<sequence length="370" mass="39783">MSENPWEKKPSDSGDGQAENPWNQPSGNPWAQNQPGADKPGVGQSAPTSPNAPRNSGKETTDPDLRSSNPEEDWAGLANSPQPPNYQRGAASAGGAAGAASYGQGLQQSPYQQSPYQQGFQQGPPNGQGYEQAPYQQGYQQGPPNGQGYQQAPYQQGYQQGPYQQIQEKKSGKGWLIALIVLLILALIGGGLWWFLAGSKDGGSSEEPVTVYETEYEDDSSSETTTSKEDDEDEEEDTETSEPEDPNGPKAVSSPSDYPSGLRSNGWAVSSNARCNSTDEWVYAATNGSTYVSICENPNNGRYYYRGYSDGMGYEEDVDMASADVARGKFRVPAAPNTIVIDGKTLRVIGADGGELDSQRLPKAVYNPNY</sequence>
<name>A0A9D2ZQR3_9CORY</name>
<feature type="region of interest" description="Disordered" evidence="1">
    <location>
        <begin position="201"/>
        <end position="263"/>
    </location>
</feature>
<feature type="compositionally biased region" description="Low complexity" evidence="1">
    <location>
        <begin position="89"/>
        <end position="156"/>
    </location>
</feature>
<gene>
    <name evidence="3" type="ORF">H9907_02560</name>
</gene>
<proteinExistence type="predicted"/>
<dbReference type="AlphaFoldDB" id="A0A9D2ZQR3"/>
<feature type="compositionally biased region" description="Acidic residues" evidence="1">
    <location>
        <begin position="229"/>
        <end position="245"/>
    </location>
</feature>
<evidence type="ECO:0000256" key="1">
    <source>
        <dbReference type="SAM" id="MobiDB-lite"/>
    </source>
</evidence>
<dbReference type="Proteomes" id="UP000823907">
    <property type="component" value="Unassembled WGS sequence"/>
</dbReference>
<feature type="transmembrane region" description="Helical" evidence="2">
    <location>
        <begin position="175"/>
        <end position="196"/>
    </location>
</feature>
<reference evidence="3" key="2">
    <citation type="submission" date="2021-04" db="EMBL/GenBank/DDBJ databases">
        <authorList>
            <person name="Gilroy R."/>
        </authorList>
    </citation>
    <scope>NUCLEOTIDE SEQUENCE</scope>
    <source>
        <strain evidence="3">5925</strain>
    </source>
</reference>
<reference evidence="3" key="1">
    <citation type="journal article" date="2021" name="PeerJ">
        <title>Extensive microbial diversity within the chicken gut microbiome revealed by metagenomics and culture.</title>
        <authorList>
            <person name="Gilroy R."/>
            <person name="Ravi A."/>
            <person name="Getino M."/>
            <person name="Pursley I."/>
            <person name="Horton D.L."/>
            <person name="Alikhan N.F."/>
            <person name="Baker D."/>
            <person name="Gharbi K."/>
            <person name="Hall N."/>
            <person name="Watson M."/>
            <person name="Adriaenssens E.M."/>
            <person name="Foster-Nyarko E."/>
            <person name="Jarju S."/>
            <person name="Secka A."/>
            <person name="Antonio M."/>
            <person name="Oren A."/>
            <person name="Chaudhuri R.R."/>
            <person name="La Ragione R."/>
            <person name="Hildebrand F."/>
            <person name="Pallen M.J."/>
        </authorList>
    </citation>
    <scope>NUCLEOTIDE SEQUENCE</scope>
    <source>
        <strain evidence="3">5925</strain>
    </source>
</reference>
<feature type="compositionally biased region" description="Polar residues" evidence="1">
    <location>
        <begin position="20"/>
        <end position="35"/>
    </location>
</feature>
<evidence type="ECO:0000313" key="3">
    <source>
        <dbReference type="EMBL" id="HJD48996.1"/>
    </source>
</evidence>
<keyword evidence="2" id="KW-0812">Transmembrane</keyword>
<evidence type="ECO:0000313" key="4">
    <source>
        <dbReference type="Proteomes" id="UP000823907"/>
    </source>
</evidence>
<protein>
    <submittedName>
        <fullName evidence="3">Uncharacterized protein</fullName>
    </submittedName>
</protein>
<accession>A0A9D2ZQR3</accession>
<feature type="compositionally biased region" description="Basic and acidic residues" evidence="1">
    <location>
        <begin position="1"/>
        <end position="12"/>
    </location>
</feature>
<comment type="caution">
    <text evidence="3">The sequence shown here is derived from an EMBL/GenBank/DDBJ whole genome shotgun (WGS) entry which is preliminary data.</text>
</comment>
<dbReference type="EMBL" id="DWUR01000038">
    <property type="protein sequence ID" value="HJD48996.1"/>
    <property type="molecule type" value="Genomic_DNA"/>
</dbReference>
<keyword evidence="2" id="KW-1133">Transmembrane helix</keyword>
<feature type="region of interest" description="Disordered" evidence="1">
    <location>
        <begin position="1"/>
        <end position="156"/>
    </location>
</feature>
<keyword evidence="2" id="KW-0472">Membrane</keyword>
<organism evidence="3 4">
    <name type="scientific">Candidatus Corynebacterium intestinavium</name>
    <dbReference type="NCBI Taxonomy" id="2838531"/>
    <lineage>
        <taxon>Bacteria</taxon>
        <taxon>Bacillati</taxon>
        <taxon>Actinomycetota</taxon>
        <taxon>Actinomycetes</taxon>
        <taxon>Mycobacteriales</taxon>
        <taxon>Corynebacteriaceae</taxon>
        <taxon>Corynebacterium</taxon>
    </lineage>
</organism>
<feature type="compositionally biased region" description="Basic and acidic residues" evidence="1">
    <location>
        <begin position="56"/>
        <end position="65"/>
    </location>
</feature>
<evidence type="ECO:0000256" key="2">
    <source>
        <dbReference type="SAM" id="Phobius"/>
    </source>
</evidence>